<keyword evidence="8" id="KW-1015">Disulfide bond</keyword>
<organism evidence="10">
    <name type="scientific">Centruroides hentzi</name>
    <dbReference type="NCBI Taxonomy" id="88313"/>
    <lineage>
        <taxon>Eukaryota</taxon>
        <taxon>Metazoa</taxon>
        <taxon>Ecdysozoa</taxon>
        <taxon>Arthropoda</taxon>
        <taxon>Chelicerata</taxon>
        <taxon>Arachnida</taxon>
        <taxon>Scorpiones</taxon>
        <taxon>Buthida</taxon>
        <taxon>Buthoidea</taxon>
        <taxon>Buthidae</taxon>
        <taxon>Centruroides</taxon>
    </lineage>
</organism>
<dbReference type="GO" id="GO:0019870">
    <property type="term" value="F:potassium channel inhibitor activity"/>
    <property type="evidence" value="ECO:0007669"/>
    <property type="project" value="InterPro"/>
</dbReference>
<feature type="chain" id="PRO_5014316628" evidence="9">
    <location>
        <begin position="21"/>
        <end position="66"/>
    </location>
</feature>
<feature type="signal peptide" evidence="9">
    <location>
        <begin position="1"/>
        <end position="20"/>
    </location>
</feature>
<dbReference type="Pfam" id="PF08086">
    <property type="entry name" value="Toxin_17"/>
    <property type="match status" value="1"/>
</dbReference>
<evidence type="ECO:0000256" key="5">
    <source>
        <dbReference type="ARBA" id="ARBA00022699"/>
    </source>
</evidence>
<evidence type="ECO:0000256" key="1">
    <source>
        <dbReference type="ARBA" id="ARBA00004613"/>
    </source>
</evidence>
<evidence type="ECO:0000256" key="6">
    <source>
        <dbReference type="ARBA" id="ARBA00022773"/>
    </source>
</evidence>
<evidence type="ECO:0000256" key="3">
    <source>
        <dbReference type="ARBA" id="ARBA00022635"/>
    </source>
</evidence>
<keyword evidence="4" id="KW-0800">Toxin</keyword>
<dbReference type="SUPFAM" id="SSF57095">
    <property type="entry name" value="Scorpion toxin-like"/>
    <property type="match status" value="1"/>
</dbReference>
<keyword evidence="9" id="KW-0732">Signal</keyword>
<dbReference type="PROSITE" id="PS60026">
    <property type="entry name" value="ERGTX"/>
    <property type="match status" value="1"/>
</dbReference>
<dbReference type="InterPro" id="IPR036574">
    <property type="entry name" value="Scorpion_toxin-like_sf"/>
</dbReference>
<keyword evidence="6" id="KW-0632">Potassium channel impairing toxin</keyword>
<keyword evidence="2" id="KW-0964">Secreted</keyword>
<keyword evidence="5" id="KW-0528">Neurotoxin</keyword>
<dbReference type="AlphaFoldDB" id="A0A2I9LP10"/>
<evidence type="ECO:0000256" key="4">
    <source>
        <dbReference type="ARBA" id="ARBA00022656"/>
    </source>
</evidence>
<evidence type="ECO:0000313" key="10">
    <source>
        <dbReference type="EMBL" id="MBW20124.1"/>
    </source>
</evidence>
<evidence type="ECO:0000256" key="2">
    <source>
        <dbReference type="ARBA" id="ARBA00022525"/>
    </source>
</evidence>
<accession>A0A2I9LP10</accession>
<keyword evidence="3" id="KW-1220">Voltage-gated potassium channel impairing toxin</keyword>
<dbReference type="Gene3D" id="3.30.30.10">
    <property type="entry name" value="Knottin, scorpion toxin-like"/>
    <property type="match status" value="1"/>
</dbReference>
<evidence type="ECO:0000256" key="8">
    <source>
        <dbReference type="ARBA" id="ARBA00023157"/>
    </source>
</evidence>
<proteinExistence type="predicted"/>
<evidence type="ECO:0000256" key="9">
    <source>
        <dbReference type="SAM" id="SignalP"/>
    </source>
</evidence>
<keyword evidence="7" id="KW-0872">Ion channel impairing toxin</keyword>
<dbReference type="GO" id="GO:0090729">
    <property type="term" value="F:toxin activity"/>
    <property type="evidence" value="ECO:0007669"/>
    <property type="project" value="UniProtKB-KW"/>
</dbReference>
<dbReference type="GO" id="GO:0005576">
    <property type="term" value="C:extracellular region"/>
    <property type="evidence" value="ECO:0007669"/>
    <property type="project" value="UniProtKB-SubCell"/>
</dbReference>
<dbReference type="EMBL" id="GFWZ01000134">
    <property type="protein sequence ID" value="MBW20124.1"/>
    <property type="molecule type" value="Transcribed_RNA"/>
</dbReference>
<evidence type="ECO:0000256" key="7">
    <source>
        <dbReference type="ARBA" id="ARBA00022872"/>
    </source>
</evidence>
<dbReference type="InterPro" id="IPR012622">
    <property type="entry name" value="Ergtoxin"/>
</dbReference>
<protein>
    <submittedName>
        <fullName evidence="10">GKTx</fullName>
    </submittedName>
</protein>
<name>A0A2I9LP10_9SCOR</name>
<reference evidence="10" key="1">
    <citation type="journal article" date="2017" name="Toxicon">
        <title>Venom-gland transcriptomics and venom proteomics of the Hentz striped scorpion (Centruroides hentzi; Buthidae) reveal high toxin diversity in a harmless member of a lethal family.</title>
        <authorList>
            <person name="Ward M.J."/>
            <person name="Ellsworth S.A."/>
            <person name="Rokyta D.R."/>
        </authorList>
    </citation>
    <scope>NUCLEOTIDE SEQUENCE</scope>
    <source>
        <tissue evidence="10">Venom gland</tissue>
    </source>
</reference>
<sequence>MKVLILILIIASVMIMGVEMGRDSCFINTWCLKYGYYQDCTDCCKKAGYNAKSCQLFECKCANMYV</sequence>
<comment type="subcellular location">
    <subcellularLocation>
        <location evidence="1">Secreted</location>
    </subcellularLocation>
</comment>